<reference evidence="7" key="1">
    <citation type="journal article" date="2021" name="bioRxiv">
        <title>Unraveling nitrogen, sulfur and carbon metabolic pathways and microbial community transcriptional responses to substrate deprivation and toxicity stresses in a bioreactor mimicking anoxic brackish coastal sediment conditions.</title>
        <authorList>
            <person name="Martins P.D."/>
            <person name="Echeveste M.J."/>
            <person name="Arshad A."/>
            <person name="Kurth J."/>
            <person name="Ouboter H."/>
            <person name="Jetten M.S.M."/>
            <person name="Welte C.U."/>
        </authorList>
    </citation>
    <scope>NUCLEOTIDE SEQUENCE</scope>
    <source>
        <strain evidence="7">MAG_39</strain>
    </source>
</reference>
<dbReference type="InterPro" id="IPR001633">
    <property type="entry name" value="EAL_dom"/>
</dbReference>
<protein>
    <submittedName>
        <fullName evidence="7">EAL domain-containing protein</fullName>
    </submittedName>
</protein>
<dbReference type="Pfam" id="PF00990">
    <property type="entry name" value="GGDEF"/>
    <property type="match status" value="1"/>
</dbReference>
<dbReference type="InterPro" id="IPR043128">
    <property type="entry name" value="Rev_trsase/Diguanyl_cyclase"/>
</dbReference>
<dbReference type="SUPFAM" id="SSF55073">
    <property type="entry name" value="Nucleotide cyclase"/>
    <property type="match status" value="1"/>
</dbReference>
<dbReference type="CDD" id="cd06225">
    <property type="entry name" value="HAMP"/>
    <property type="match status" value="1"/>
</dbReference>
<dbReference type="SMART" id="SM00304">
    <property type="entry name" value="HAMP"/>
    <property type="match status" value="1"/>
</dbReference>
<dbReference type="GO" id="GO:0071732">
    <property type="term" value="P:cellular response to nitric oxide"/>
    <property type="evidence" value="ECO:0007669"/>
    <property type="project" value="UniProtKB-ARBA"/>
</dbReference>
<dbReference type="SMART" id="SM00267">
    <property type="entry name" value="GGDEF"/>
    <property type="match status" value="1"/>
</dbReference>
<evidence type="ECO:0000256" key="2">
    <source>
        <dbReference type="SAM" id="Coils"/>
    </source>
</evidence>
<feature type="domain" description="HAMP" evidence="5">
    <location>
        <begin position="215"/>
        <end position="267"/>
    </location>
</feature>
<name>A0A953JAR1_9BACT</name>
<dbReference type="GO" id="GO:0007165">
    <property type="term" value="P:signal transduction"/>
    <property type="evidence" value="ECO:0007669"/>
    <property type="project" value="InterPro"/>
</dbReference>
<dbReference type="EMBL" id="JAIOIV010000125">
    <property type="protein sequence ID" value="MBZ0157662.1"/>
    <property type="molecule type" value="Genomic_DNA"/>
</dbReference>
<dbReference type="Proteomes" id="UP000705867">
    <property type="component" value="Unassembled WGS sequence"/>
</dbReference>
<dbReference type="InterPro" id="IPR052155">
    <property type="entry name" value="Biofilm_reg_signaling"/>
</dbReference>
<dbReference type="InterPro" id="IPR000160">
    <property type="entry name" value="GGDEF_dom"/>
</dbReference>
<comment type="catalytic activity">
    <reaction evidence="1">
        <text>3',3'-c-di-GMP + H2O = 5'-phosphoguanylyl(3'-&gt;5')guanosine + H(+)</text>
        <dbReference type="Rhea" id="RHEA:24902"/>
        <dbReference type="ChEBI" id="CHEBI:15377"/>
        <dbReference type="ChEBI" id="CHEBI:15378"/>
        <dbReference type="ChEBI" id="CHEBI:58754"/>
        <dbReference type="ChEBI" id="CHEBI:58805"/>
        <dbReference type="EC" id="3.1.4.52"/>
    </reaction>
    <physiologicalReaction direction="left-to-right" evidence="1">
        <dbReference type="Rhea" id="RHEA:24903"/>
    </physiologicalReaction>
</comment>
<dbReference type="AlphaFoldDB" id="A0A953JAR1"/>
<comment type="caution">
    <text evidence="7">The sequence shown here is derived from an EMBL/GenBank/DDBJ whole genome shotgun (WGS) entry which is preliminary data.</text>
</comment>
<dbReference type="Gene3D" id="3.20.20.450">
    <property type="entry name" value="EAL domain"/>
    <property type="match status" value="1"/>
</dbReference>
<keyword evidence="3" id="KW-1133">Transmembrane helix</keyword>
<dbReference type="Pfam" id="PF00563">
    <property type="entry name" value="EAL"/>
    <property type="match status" value="1"/>
</dbReference>
<accession>A0A953JAR1</accession>
<keyword evidence="2" id="KW-0175">Coiled coil</keyword>
<dbReference type="FunFam" id="3.30.70.270:FF:000001">
    <property type="entry name" value="Diguanylate cyclase domain protein"/>
    <property type="match status" value="1"/>
</dbReference>
<dbReference type="PANTHER" id="PTHR44757:SF2">
    <property type="entry name" value="BIOFILM ARCHITECTURE MAINTENANCE PROTEIN MBAA"/>
    <property type="match status" value="1"/>
</dbReference>
<dbReference type="Pfam" id="PF09984">
    <property type="entry name" value="sCache_4"/>
    <property type="match status" value="1"/>
</dbReference>
<dbReference type="PROSITE" id="PS50883">
    <property type="entry name" value="EAL"/>
    <property type="match status" value="1"/>
</dbReference>
<dbReference type="InterPro" id="IPR029787">
    <property type="entry name" value="Nucleotide_cyclase"/>
</dbReference>
<sequence length="740" mass="84630">MKKPLANRRVSLSTKFILLTSVLVLSTSSIITLFVIRNEFNRTYRDMLNHGRSLAAMMAQNSEYGIYAEDKRALQGVVDSVDSNPDIVYLFIYNKDGQVLVEKHLQRAAREIPVRPPLSAPDGSTQILSREFVDPKDGRHYIDIVAPVASQGWQYIEGLILNDSMDVEPEIIGYVRLGMNKEKVYERIREFLSPTLLFTALLVLLGIALSVYMTRRIVSPIRKLNHAARSIAKGRLDQHIEIGSRDEISDLAHAFNQMLESLRTYRDQVEERTEELYAANRQMQQEISERKKMEERIKHQASHDFLTGLPNRMLFMEHLAMALAKARRERTLLAIMFIDLDRFKNINDSLGHAAGDQLLKDVAVHLRECLREEDTVARIGGDEYTVLLSSIARAEDIAGVARKILSLFERPYSVESHTFHISASIGISTYPDDSEYAETLLKNADIAMYYAKEQGRNNFQFYNPSMNVRTLERMILENRLRQTLDRGELVVHYQPQVSIETRQIAYAEALVRWEHPELGLLNPMHFIPLAEETGFIIPLDEWVLRTACAQNRAWQDAGYPPLCVTVNLSARQFQQPNLVELVLQVLHETGLRPEFLELEITESTAMQNIELTIPNLARLNEMGVRFSIDDFGTGYSSLSYLKKLPIQKLKIDKSFIRSLMKDPDYKAIVTAVIAMAHNLKLKVVAEGVENREQFMFLDENKCDAVQGYFFSEPLPAEEFEALMASDGENRKTLENRPLFP</sequence>
<dbReference type="FunFam" id="3.20.20.450:FF:000001">
    <property type="entry name" value="Cyclic di-GMP phosphodiesterase yahA"/>
    <property type="match status" value="1"/>
</dbReference>
<dbReference type="Gene3D" id="6.10.340.10">
    <property type="match status" value="1"/>
</dbReference>
<dbReference type="InterPro" id="IPR019247">
    <property type="entry name" value="Histidine_kinase_BarA_N"/>
</dbReference>
<gene>
    <name evidence="7" type="ORF">K8I29_15805</name>
</gene>
<evidence type="ECO:0000313" key="7">
    <source>
        <dbReference type="EMBL" id="MBZ0157662.1"/>
    </source>
</evidence>
<dbReference type="CDD" id="cd01948">
    <property type="entry name" value="EAL"/>
    <property type="match status" value="1"/>
</dbReference>
<evidence type="ECO:0000259" key="5">
    <source>
        <dbReference type="PROSITE" id="PS50885"/>
    </source>
</evidence>
<evidence type="ECO:0000313" key="8">
    <source>
        <dbReference type="Proteomes" id="UP000705867"/>
    </source>
</evidence>
<dbReference type="SMART" id="SM00052">
    <property type="entry name" value="EAL"/>
    <property type="match status" value="1"/>
</dbReference>
<dbReference type="PROSITE" id="PS50887">
    <property type="entry name" value="GGDEF"/>
    <property type="match status" value="1"/>
</dbReference>
<dbReference type="PANTHER" id="PTHR44757">
    <property type="entry name" value="DIGUANYLATE CYCLASE DGCP"/>
    <property type="match status" value="1"/>
</dbReference>
<dbReference type="GO" id="GO:0016020">
    <property type="term" value="C:membrane"/>
    <property type="evidence" value="ECO:0007669"/>
    <property type="project" value="InterPro"/>
</dbReference>
<dbReference type="InterPro" id="IPR003660">
    <property type="entry name" value="HAMP_dom"/>
</dbReference>
<keyword evidence="3" id="KW-0812">Transmembrane</keyword>
<dbReference type="Gene3D" id="3.30.70.270">
    <property type="match status" value="1"/>
</dbReference>
<evidence type="ECO:0000259" key="6">
    <source>
        <dbReference type="PROSITE" id="PS50887"/>
    </source>
</evidence>
<dbReference type="PROSITE" id="PS50885">
    <property type="entry name" value="HAMP"/>
    <property type="match status" value="1"/>
</dbReference>
<evidence type="ECO:0000259" key="4">
    <source>
        <dbReference type="PROSITE" id="PS50883"/>
    </source>
</evidence>
<organism evidence="7 8">
    <name type="scientific">Candidatus Nitrobium versatile</name>
    <dbReference type="NCBI Taxonomy" id="2884831"/>
    <lineage>
        <taxon>Bacteria</taxon>
        <taxon>Pseudomonadati</taxon>
        <taxon>Nitrospirota</taxon>
        <taxon>Nitrospiria</taxon>
        <taxon>Nitrospirales</taxon>
        <taxon>Nitrospiraceae</taxon>
        <taxon>Candidatus Nitrobium</taxon>
    </lineage>
</organism>
<proteinExistence type="predicted"/>
<reference evidence="7" key="2">
    <citation type="submission" date="2021-08" db="EMBL/GenBank/DDBJ databases">
        <authorList>
            <person name="Dalcin Martins P."/>
        </authorList>
    </citation>
    <scope>NUCLEOTIDE SEQUENCE</scope>
    <source>
        <strain evidence="7">MAG_39</strain>
    </source>
</reference>
<evidence type="ECO:0000256" key="3">
    <source>
        <dbReference type="SAM" id="Phobius"/>
    </source>
</evidence>
<keyword evidence="3" id="KW-0472">Membrane</keyword>
<feature type="domain" description="GGDEF" evidence="6">
    <location>
        <begin position="331"/>
        <end position="464"/>
    </location>
</feature>
<dbReference type="GO" id="GO:0071111">
    <property type="term" value="F:cyclic-guanylate-specific phosphodiesterase activity"/>
    <property type="evidence" value="ECO:0007669"/>
    <property type="project" value="UniProtKB-EC"/>
</dbReference>
<evidence type="ECO:0000256" key="1">
    <source>
        <dbReference type="ARBA" id="ARBA00051114"/>
    </source>
</evidence>
<dbReference type="SUPFAM" id="SSF141868">
    <property type="entry name" value="EAL domain-like"/>
    <property type="match status" value="1"/>
</dbReference>
<feature type="transmembrane region" description="Helical" evidence="3">
    <location>
        <begin position="16"/>
        <end position="36"/>
    </location>
</feature>
<dbReference type="NCBIfam" id="TIGR00254">
    <property type="entry name" value="GGDEF"/>
    <property type="match status" value="1"/>
</dbReference>
<feature type="transmembrane region" description="Helical" evidence="3">
    <location>
        <begin position="191"/>
        <end position="213"/>
    </location>
</feature>
<dbReference type="CDD" id="cd01949">
    <property type="entry name" value="GGDEF"/>
    <property type="match status" value="1"/>
</dbReference>
<dbReference type="Pfam" id="PF00672">
    <property type="entry name" value="HAMP"/>
    <property type="match status" value="1"/>
</dbReference>
<dbReference type="SUPFAM" id="SSF158472">
    <property type="entry name" value="HAMP domain-like"/>
    <property type="match status" value="1"/>
</dbReference>
<feature type="domain" description="EAL" evidence="4">
    <location>
        <begin position="473"/>
        <end position="727"/>
    </location>
</feature>
<dbReference type="InterPro" id="IPR035919">
    <property type="entry name" value="EAL_sf"/>
</dbReference>
<feature type="coiled-coil region" evidence="2">
    <location>
        <begin position="266"/>
        <end position="296"/>
    </location>
</feature>